<evidence type="ECO:0000259" key="3">
    <source>
        <dbReference type="Pfam" id="PF00535"/>
    </source>
</evidence>
<keyword evidence="5" id="KW-1185">Reference proteome</keyword>
<name>A0ABW2JY41_9BACI</name>
<organism evidence="4 5">
    <name type="scientific">Halobacillus campisalis</name>
    <dbReference type="NCBI Taxonomy" id="435909"/>
    <lineage>
        <taxon>Bacteria</taxon>
        <taxon>Bacillati</taxon>
        <taxon>Bacillota</taxon>
        <taxon>Bacilli</taxon>
        <taxon>Bacillales</taxon>
        <taxon>Bacillaceae</taxon>
        <taxon>Halobacillus</taxon>
    </lineage>
</organism>
<dbReference type="InterPro" id="IPR029044">
    <property type="entry name" value="Nucleotide-diphossugar_trans"/>
</dbReference>
<gene>
    <name evidence="4" type="ORF">ACFQMN_00140</name>
</gene>
<evidence type="ECO:0000256" key="2">
    <source>
        <dbReference type="SAM" id="Phobius"/>
    </source>
</evidence>
<dbReference type="SUPFAM" id="SSF53448">
    <property type="entry name" value="Nucleotide-diphospho-sugar transferases"/>
    <property type="match status" value="1"/>
</dbReference>
<proteinExistence type="inferred from homology"/>
<evidence type="ECO:0000313" key="4">
    <source>
        <dbReference type="EMBL" id="MFC7319288.1"/>
    </source>
</evidence>
<evidence type="ECO:0000313" key="5">
    <source>
        <dbReference type="Proteomes" id="UP001596494"/>
    </source>
</evidence>
<feature type="domain" description="Glycosyltransferase 2-like" evidence="3">
    <location>
        <begin position="5"/>
        <end position="174"/>
    </location>
</feature>
<keyword evidence="2" id="KW-1133">Transmembrane helix</keyword>
<comment type="similarity">
    <text evidence="1">Belongs to the glycosyltransferase 2 family.</text>
</comment>
<dbReference type="Pfam" id="PF00535">
    <property type="entry name" value="Glycos_transf_2"/>
    <property type="match status" value="1"/>
</dbReference>
<dbReference type="PANTHER" id="PTHR22916:SF3">
    <property type="entry name" value="UDP-GLCNAC:BETAGAL BETA-1,3-N-ACETYLGLUCOSAMINYLTRANSFERASE-LIKE PROTEIN 1"/>
    <property type="match status" value="1"/>
</dbReference>
<feature type="transmembrane region" description="Helical" evidence="2">
    <location>
        <begin position="267"/>
        <end position="289"/>
    </location>
</feature>
<dbReference type="Proteomes" id="UP001596494">
    <property type="component" value="Unassembled WGS sequence"/>
</dbReference>
<keyword evidence="2" id="KW-0812">Transmembrane</keyword>
<accession>A0ABW2JY41</accession>
<reference evidence="5" key="1">
    <citation type="journal article" date="2019" name="Int. J. Syst. Evol. Microbiol.">
        <title>The Global Catalogue of Microorganisms (GCM) 10K type strain sequencing project: providing services to taxonomists for standard genome sequencing and annotation.</title>
        <authorList>
            <consortium name="The Broad Institute Genomics Platform"/>
            <consortium name="The Broad Institute Genome Sequencing Center for Infectious Disease"/>
            <person name="Wu L."/>
            <person name="Ma J."/>
        </authorList>
    </citation>
    <scope>NUCLEOTIDE SEQUENCE [LARGE SCALE GENOMIC DNA]</scope>
    <source>
        <strain evidence="5">CCUG 73951</strain>
    </source>
</reference>
<sequence>MDIVSVIIPTYKRCEYLCRAIDSVLSQSFQNIEIIVVDDNGNGTNQQLKTENIMSKYSSNEKVKYIINKNNVGGALARNIGISASTGTFITFLDDDDIYLPEKIGIQVEGMKTNGWDLSLTDNKTCNEKGEIINTKIQNISENPEYKELLTAHLIDHLTVTNNFMFRSKSLKNIGGFDNYSSAQEYMLVLKAIEAKLKVGHIKRILVVNHMHEGERISTGPKKIKVQKELIKVKRKYFYLLNSKQKRLILCRHYSVLFFIFYKNKKYYNALLNSILAIIVSPIGTLNYLNNYKRKLSRN</sequence>
<dbReference type="EMBL" id="JBHTBY010000001">
    <property type="protein sequence ID" value="MFC7319288.1"/>
    <property type="molecule type" value="Genomic_DNA"/>
</dbReference>
<dbReference type="Gene3D" id="3.90.550.10">
    <property type="entry name" value="Spore Coat Polysaccharide Biosynthesis Protein SpsA, Chain A"/>
    <property type="match status" value="1"/>
</dbReference>
<keyword evidence="2" id="KW-0472">Membrane</keyword>
<protein>
    <submittedName>
        <fullName evidence="4">Glycosyltransferase family 2 protein</fullName>
    </submittedName>
</protein>
<dbReference type="RefSeq" id="WP_289216057.1">
    <property type="nucleotide sequence ID" value="NZ_JAPVRC010000005.1"/>
</dbReference>
<comment type="caution">
    <text evidence="4">The sequence shown here is derived from an EMBL/GenBank/DDBJ whole genome shotgun (WGS) entry which is preliminary data.</text>
</comment>
<dbReference type="InterPro" id="IPR001173">
    <property type="entry name" value="Glyco_trans_2-like"/>
</dbReference>
<dbReference type="PANTHER" id="PTHR22916">
    <property type="entry name" value="GLYCOSYLTRANSFERASE"/>
    <property type="match status" value="1"/>
</dbReference>
<evidence type="ECO:0000256" key="1">
    <source>
        <dbReference type="ARBA" id="ARBA00006739"/>
    </source>
</evidence>